<proteinExistence type="predicted"/>
<gene>
    <name evidence="1" type="ORF">PCANC_28848</name>
</gene>
<accession>A0A2N5RWM3</accession>
<organism evidence="1 2">
    <name type="scientific">Puccinia coronata f. sp. avenae</name>
    <dbReference type="NCBI Taxonomy" id="200324"/>
    <lineage>
        <taxon>Eukaryota</taxon>
        <taxon>Fungi</taxon>
        <taxon>Dikarya</taxon>
        <taxon>Basidiomycota</taxon>
        <taxon>Pucciniomycotina</taxon>
        <taxon>Pucciniomycetes</taxon>
        <taxon>Pucciniales</taxon>
        <taxon>Pucciniaceae</taxon>
        <taxon>Puccinia</taxon>
    </lineage>
</organism>
<protein>
    <submittedName>
        <fullName evidence="1">Uncharacterized protein</fullName>
    </submittedName>
</protein>
<name>A0A2N5RWM3_9BASI</name>
<dbReference type="EMBL" id="PGCJ01001450">
    <property type="protein sequence ID" value="PLW05363.1"/>
    <property type="molecule type" value="Genomic_DNA"/>
</dbReference>
<keyword evidence="2" id="KW-1185">Reference proteome</keyword>
<comment type="caution">
    <text evidence="1">The sequence shown here is derived from an EMBL/GenBank/DDBJ whole genome shotgun (WGS) entry which is preliminary data.</text>
</comment>
<evidence type="ECO:0000313" key="2">
    <source>
        <dbReference type="Proteomes" id="UP000235388"/>
    </source>
</evidence>
<dbReference type="AlphaFoldDB" id="A0A2N5RWM3"/>
<dbReference type="Proteomes" id="UP000235388">
    <property type="component" value="Unassembled WGS sequence"/>
</dbReference>
<sequence length="125" mass="13959">MLFGHHQSCRYRCLTGIQQDLLAIYLLIEKHKALVTCLGVLASPKLAVQPMKRSKKPPPEASCKSSYHVLSSKLDWTKQSPPPQPVNTRAFGQLNFAGHKALLYTSIRWVPKRNQAELALSPAVL</sequence>
<evidence type="ECO:0000313" key="1">
    <source>
        <dbReference type="EMBL" id="PLW05363.1"/>
    </source>
</evidence>
<reference evidence="1 2" key="1">
    <citation type="submission" date="2017-11" db="EMBL/GenBank/DDBJ databases">
        <title>De novo assembly and phasing of dikaryotic genomes from two isolates of Puccinia coronata f. sp. avenae, the causal agent of oat crown rust.</title>
        <authorList>
            <person name="Miller M.E."/>
            <person name="Zhang Y."/>
            <person name="Omidvar V."/>
            <person name="Sperschneider J."/>
            <person name="Schwessinger B."/>
            <person name="Raley C."/>
            <person name="Palmer J.M."/>
            <person name="Garnica D."/>
            <person name="Upadhyaya N."/>
            <person name="Rathjen J."/>
            <person name="Taylor J.M."/>
            <person name="Park R.F."/>
            <person name="Dodds P.N."/>
            <person name="Hirsch C.D."/>
            <person name="Kianian S.F."/>
            <person name="Figueroa M."/>
        </authorList>
    </citation>
    <scope>NUCLEOTIDE SEQUENCE [LARGE SCALE GENOMIC DNA]</scope>
    <source>
        <strain evidence="1">12NC29</strain>
    </source>
</reference>